<sequence length="377" mass="40005">MSNPSKEKPGGPAETGPVSGTERRRSGGGRDGRPTRGGRGVAPPQEAGPFGLSLDAGLAADARERLAEVEALLLDCVRGEDPLLSDASKHLVEAGGKRFRPMLVLLASHFGDPSAPGIVPAAVVVELTHLGTLYHDDVMDEATVRRGQQSANSRWTNTVAILTGDYLFARASDLLADLGPDAVRIQARAFGRLVRGQIQETVGPRPGADQLEHYLQVVADKTGSLIAVSGHFGALLAGASPQTVRTVTSACEKIGVAFQLSDDILDIASEAEESGKTPGTDLREGIRTLPMHHVLAGVGSGDADDVRLRGLLVQDLTDDALHAEALALLRAHPAMDRARADLHRWSDEARRELLTLPEIPAREALTHLCDYVITRTG</sequence>
<dbReference type="SUPFAM" id="SSF48576">
    <property type="entry name" value="Terpenoid synthases"/>
    <property type="match status" value="1"/>
</dbReference>
<evidence type="ECO:0000256" key="2">
    <source>
        <dbReference type="ARBA" id="ARBA00006706"/>
    </source>
</evidence>
<comment type="similarity">
    <text evidence="2 6">Belongs to the FPP/GGPP synthase family.</text>
</comment>
<evidence type="ECO:0000313" key="9">
    <source>
        <dbReference type="Proteomes" id="UP001501710"/>
    </source>
</evidence>
<evidence type="ECO:0000256" key="5">
    <source>
        <dbReference type="ARBA" id="ARBA00022842"/>
    </source>
</evidence>
<dbReference type="PANTHER" id="PTHR12001">
    <property type="entry name" value="GERANYLGERANYL PYROPHOSPHATE SYNTHASE"/>
    <property type="match status" value="1"/>
</dbReference>
<dbReference type="PROSITE" id="PS00444">
    <property type="entry name" value="POLYPRENYL_SYNTHASE_2"/>
    <property type="match status" value="1"/>
</dbReference>
<dbReference type="CDD" id="cd00685">
    <property type="entry name" value="Trans_IPPS_HT"/>
    <property type="match status" value="1"/>
</dbReference>
<comment type="cofactor">
    <cofactor evidence="1">
        <name>Mg(2+)</name>
        <dbReference type="ChEBI" id="CHEBI:18420"/>
    </cofactor>
</comment>
<dbReference type="InterPro" id="IPR033749">
    <property type="entry name" value="Polyprenyl_synt_CS"/>
</dbReference>
<dbReference type="Proteomes" id="UP001501710">
    <property type="component" value="Unassembled WGS sequence"/>
</dbReference>
<dbReference type="Gene3D" id="1.10.600.10">
    <property type="entry name" value="Farnesyl Diphosphate Synthase"/>
    <property type="match status" value="1"/>
</dbReference>
<feature type="region of interest" description="Disordered" evidence="7">
    <location>
        <begin position="1"/>
        <end position="49"/>
    </location>
</feature>
<dbReference type="Pfam" id="PF00348">
    <property type="entry name" value="polyprenyl_synt"/>
    <property type="match status" value="1"/>
</dbReference>
<keyword evidence="9" id="KW-1185">Reference proteome</keyword>
<keyword evidence="4" id="KW-0479">Metal-binding</keyword>
<dbReference type="InterPro" id="IPR008949">
    <property type="entry name" value="Isoprenoid_synthase_dom_sf"/>
</dbReference>
<comment type="caution">
    <text evidence="8">The sequence shown here is derived from an EMBL/GenBank/DDBJ whole genome shotgun (WGS) entry which is preliminary data.</text>
</comment>
<dbReference type="SFLD" id="SFLDG01017">
    <property type="entry name" value="Polyprenyl_Transferase_Like"/>
    <property type="match status" value="1"/>
</dbReference>
<dbReference type="InterPro" id="IPR000092">
    <property type="entry name" value="Polyprenyl_synt"/>
</dbReference>
<accession>A0ABP8BRH7</accession>
<keyword evidence="3 6" id="KW-0808">Transferase</keyword>
<evidence type="ECO:0000313" key="8">
    <source>
        <dbReference type="EMBL" id="GAA4223751.1"/>
    </source>
</evidence>
<reference evidence="9" key="1">
    <citation type="journal article" date="2019" name="Int. J. Syst. Evol. Microbiol.">
        <title>The Global Catalogue of Microorganisms (GCM) 10K type strain sequencing project: providing services to taxonomists for standard genome sequencing and annotation.</title>
        <authorList>
            <consortium name="The Broad Institute Genomics Platform"/>
            <consortium name="The Broad Institute Genome Sequencing Center for Infectious Disease"/>
            <person name="Wu L."/>
            <person name="Ma J."/>
        </authorList>
    </citation>
    <scope>NUCLEOTIDE SEQUENCE [LARGE SCALE GENOMIC DNA]</scope>
    <source>
        <strain evidence="9">JCM 17440</strain>
    </source>
</reference>
<dbReference type="PANTHER" id="PTHR12001:SF69">
    <property type="entry name" value="ALL TRANS-POLYPRENYL-DIPHOSPHATE SYNTHASE PDSS1"/>
    <property type="match status" value="1"/>
</dbReference>
<proteinExistence type="inferred from homology"/>
<feature type="compositionally biased region" description="Basic and acidic residues" evidence="7">
    <location>
        <begin position="21"/>
        <end position="34"/>
    </location>
</feature>
<protein>
    <submittedName>
        <fullName evidence="8">Polyprenyl synthetase family protein</fullName>
    </submittedName>
</protein>
<organism evidence="8 9">
    <name type="scientific">Actinomadura meridiana</name>
    <dbReference type="NCBI Taxonomy" id="559626"/>
    <lineage>
        <taxon>Bacteria</taxon>
        <taxon>Bacillati</taxon>
        <taxon>Actinomycetota</taxon>
        <taxon>Actinomycetes</taxon>
        <taxon>Streptosporangiales</taxon>
        <taxon>Thermomonosporaceae</taxon>
        <taxon>Actinomadura</taxon>
    </lineage>
</organism>
<evidence type="ECO:0000256" key="4">
    <source>
        <dbReference type="ARBA" id="ARBA00022723"/>
    </source>
</evidence>
<dbReference type="SFLD" id="SFLDS00005">
    <property type="entry name" value="Isoprenoid_Synthase_Type_I"/>
    <property type="match status" value="1"/>
</dbReference>
<evidence type="ECO:0000256" key="6">
    <source>
        <dbReference type="RuleBase" id="RU004466"/>
    </source>
</evidence>
<keyword evidence="5" id="KW-0460">Magnesium</keyword>
<evidence type="ECO:0000256" key="3">
    <source>
        <dbReference type="ARBA" id="ARBA00022679"/>
    </source>
</evidence>
<evidence type="ECO:0000256" key="7">
    <source>
        <dbReference type="SAM" id="MobiDB-lite"/>
    </source>
</evidence>
<evidence type="ECO:0000256" key="1">
    <source>
        <dbReference type="ARBA" id="ARBA00001946"/>
    </source>
</evidence>
<dbReference type="EMBL" id="BAABAS010000001">
    <property type="protein sequence ID" value="GAA4223751.1"/>
    <property type="molecule type" value="Genomic_DNA"/>
</dbReference>
<gene>
    <name evidence="8" type="ORF">GCM10022254_01660</name>
</gene>
<name>A0ABP8BRH7_9ACTN</name>